<dbReference type="Pfam" id="PF00353">
    <property type="entry name" value="HemolysinCabind"/>
    <property type="match status" value="2"/>
</dbReference>
<dbReference type="GO" id="GO:0005576">
    <property type="term" value="C:extracellular region"/>
    <property type="evidence" value="ECO:0007669"/>
    <property type="project" value="UniProtKB-SubCell"/>
</dbReference>
<comment type="subcellular location">
    <subcellularLocation>
        <location evidence="1">Secreted</location>
    </subcellularLocation>
</comment>
<evidence type="ECO:0000313" key="4">
    <source>
        <dbReference type="EMBL" id="AOY81744.1"/>
    </source>
</evidence>
<dbReference type="EMBL" id="CP017708">
    <property type="protein sequence ID" value="AOY81744.1"/>
    <property type="molecule type" value="Genomic_DNA"/>
</dbReference>
<dbReference type="InterPro" id="IPR001343">
    <property type="entry name" value="Hemolysn_Ca-bd"/>
</dbReference>
<feature type="compositionally biased region" description="Polar residues" evidence="3">
    <location>
        <begin position="1"/>
        <end position="37"/>
    </location>
</feature>
<dbReference type="AlphaFoldDB" id="A0A1D9G2J0"/>
<dbReference type="GO" id="GO:0005509">
    <property type="term" value="F:calcium ion binding"/>
    <property type="evidence" value="ECO:0007669"/>
    <property type="project" value="InterPro"/>
</dbReference>
<feature type="region of interest" description="Disordered" evidence="3">
    <location>
        <begin position="57"/>
        <end position="82"/>
    </location>
</feature>
<dbReference type="InterPro" id="IPR050557">
    <property type="entry name" value="RTX_toxin/Mannuronan_C5-epim"/>
</dbReference>
<dbReference type="SUPFAM" id="SSF51120">
    <property type="entry name" value="beta-Roll"/>
    <property type="match status" value="1"/>
</dbReference>
<dbReference type="Gene3D" id="2.150.10.10">
    <property type="entry name" value="Serralysin-like metalloprotease, C-terminal"/>
    <property type="match status" value="1"/>
</dbReference>
<dbReference type="PANTHER" id="PTHR38340:SF1">
    <property type="entry name" value="S-LAYER PROTEIN"/>
    <property type="match status" value="1"/>
</dbReference>
<sequence length="140" mass="14262">MAELNQTIVESSNPKPQLGSDSEQLGLQVSPSKQQQEGLKFEGFSFSPFTIPSTVTNTLTGGDGNDTINGGDGNDLIDGKNGNDLLDGKGGNYAIAGGPGDDTVIGGSGDDSLYGELPITINANIIATGISSSPTTEDQN</sequence>
<gene>
    <name evidence="4" type="ORF">BJP36_19350</name>
</gene>
<accession>A0A1D9G2J0</accession>
<evidence type="ECO:0000256" key="2">
    <source>
        <dbReference type="ARBA" id="ARBA00022525"/>
    </source>
</evidence>
<dbReference type="PRINTS" id="PR00313">
    <property type="entry name" value="CABNDNGRPT"/>
</dbReference>
<evidence type="ECO:0000256" key="3">
    <source>
        <dbReference type="SAM" id="MobiDB-lite"/>
    </source>
</evidence>
<dbReference type="InterPro" id="IPR011049">
    <property type="entry name" value="Serralysin-like_metalloprot_C"/>
</dbReference>
<dbReference type="PANTHER" id="PTHR38340">
    <property type="entry name" value="S-LAYER PROTEIN"/>
    <property type="match status" value="1"/>
</dbReference>
<proteinExistence type="predicted"/>
<protein>
    <recommendedName>
        <fullName evidence="6">Calcium-binding protein</fullName>
    </recommendedName>
</protein>
<evidence type="ECO:0000313" key="5">
    <source>
        <dbReference type="Proteomes" id="UP000176944"/>
    </source>
</evidence>
<reference evidence="5" key="1">
    <citation type="submission" date="2016-10" db="EMBL/GenBank/DDBJ databases">
        <title>Comparative genomics uncovers the prolific and rare metabolic potential of the cyanobacterial genus Moorea.</title>
        <authorList>
            <person name="Leao T."/>
            <person name="Castelao G."/>
            <person name="Korobeynikov A."/>
            <person name="Monroe E.A."/>
            <person name="Podell S."/>
            <person name="Glukhov E."/>
            <person name="Allen E."/>
            <person name="Gerwick W.H."/>
            <person name="Gerwick L."/>
        </authorList>
    </citation>
    <scope>NUCLEOTIDE SEQUENCE [LARGE SCALE GENOMIC DNA]</scope>
    <source>
        <strain evidence="5">JHB</strain>
    </source>
</reference>
<evidence type="ECO:0008006" key="6">
    <source>
        <dbReference type="Google" id="ProtNLM"/>
    </source>
</evidence>
<keyword evidence="2" id="KW-0964">Secreted</keyword>
<organism evidence="4 5">
    <name type="scientific">Moorena producens (strain JHB)</name>
    <dbReference type="NCBI Taxonomy" id="1454205"/>
    <lineage>
        <taxon>Bacteria</taxon>
        <taxon>Bacillati</taxon>
        <taxon>Cyanobacteriota</taxon>
        <taxon>Cyanophyceae</taxon>
        <taxon>Coleofasciculales</taxon>
        <taxon>Coleofasciculaceae</taxon>
        <taxon>Moorena</taxon>
    </lineage>
</organism>
<dbReference type="Proteomes" id="UP000176944">
    <property type="component" value="Chromosome"/>
</dbReference>
<name>A0A1D9G2J0_MOOP1</name>
<evidence type="ECO:0000256" key="1">
    <source>
        <dbReference type="ARBA" id="ARBA00004613"/>
    </source>
</evidence>
<feature type="region of interest" description="Disordered" evidence="3">
    <location>
        <begin position="1"/>
        <end position="39"/>
    </location>
</feature>